<accession>A0A7J6F861</accession>
<feature type="transmembrane region" description="Helical" evidence="5">
    <location>
        <begin position="180"/>
        <end position="198"/>
    </location>
</feature>
<evidence type="ECO:0000313" key="7">
    <source>
        <dbReference type="EMBL" id="KAF4366019.1"/>
    </source>
</evidence>
<dbReference type="InterPro" id="IPR044859">
    <property type="entry name" value="Allene_oxi_cyc_Dirigent"/>
</dbReference>
<organism evidence="7 8">
    <name type="scientific">Cannabis sativa</name>
    <name type="common">Hemp</name>
    <name type="synonym">Marijuana</name>
    <dbReference type="NCBI Taxonomy" id="3483"/>
    <lineage>
        <taxon>Eukaryota</taxon>
        <taxon>Viridiplantae</taxon>
        <taxon>Streptophyta</taxon>
        <taxon>Embryophyta</taxon>
        <taxon>Tracheophyta</taxon>
        <taxon>Spermatophyta</taxon>
        <taxon>Magnoliopsida</taxon>
        <taxon>eudicotyledons</taxon>
        <taxon>Gunneridae</taxon>
        <taxon>Pentapetalae</taxon>
        <taxon>rosids</taxon>
        <taxon>fabids</taxon>
        <taxon>Rosales</taxon>
        <taxon>Cannabaceae</taxon>
        <taxon>Cannabis</taxon>
    </lineage>
</organism>
<evidence type="ECO:0000256" key="4">
    <source>
        <dbReference type="ARBA" id="ARBA00022525"/>
    </source>
</evidence>
<evidence type="ECO:0000256" key="2">
    <source>
        <dbReference type="ARBA" id="ARBA00010746"/>
    </source>
</evidence>
<gene>
    <name evidence="7" type="ORF">G4B88_031388</name>
</gene>
<keyword evidence="5" id="KW-0472">Membrane</keyword>
<evidence type="ECO:0000256" key="3">
    <source>
        <dbReference type="ARBA" id="ARBA00011738"/>
    </source>
</evidence>
<dbReference type="PANTHER" id="PTHR21495">
    <property type="entry name" value="NUCLEOPORIN-RELATED"/>
    <property type="match status" value="1"/>
</dbReference>
<sequence length="763" mass="83875">MAASIFSKTQFTILSILLTLTLVFALGAAEDGFVRAMDRKLLGLKKQKFSHFRFYWHDIYSGKNPSALPIIQPPKNSSKNGFGVVSMIDDPLTEGPELSSKLLGKAQGFYGLASQTEAALIMAMNFHIMQGKYNGSTLTILGRNNVFNKVREMPVIGGSGLFRFASGYAHATSIFSKTQFTILSILLTLTLVFALGAAEDGFVRAMDRKLLGLKKQKFSHFRFFFHDIYSGKNPSALSIIQPPKNSSKIGFGVVSMIDDPLTEGPELSSKLLGKAQGFYGLASQTEAALIVAMNFHIMQGKYNGSTLTILGRNNVFNKVREMPVIGGSGLFRFASGYAHASTHKFNPSNGDAVVEYNVVFEALISKTQLTILSFLLTLTLVFALTKPEDGFVRAMDRKLLGLKKEKFSHFRFFWHDIYSGRNPSAVSIIQPPKNTSKNGFGSISMIDDPLTEGPELSSKLLGKAQGFYALASQNEAAILMSMNFHIIQGKYNGSTLTILGRNNVFNKVREMSVIGGSGLFRFARGYVLASTHKLDDPSKAPISKTQLTILSILLTLTLVFALGKAEDGFVRAMDRKLLGLKKQKFSHFRFYWHDIYSGKNPSAMAIIQPPAKASKSGFGAVSMIDNPLTEGPEVSSKLLGKAQGFYGLASQKEIALIMAMNFHITQGKYNGSTLTILGRNQVFDKVREMPVIGGSGLFRFASGYAHAILTIISFLLTLTLVFALGKAEDGFVKAMDRKLLGLKNQKLSHFRFYWHDIYSGKKP</sequence>
<dbReference type="GO" id="GO:0009699">
    <property type="term" value="P:phenylpropanoid biosynthetic process"/>
    <property type="evidence" value="ECO:0007669"/>
    <property type="project" value="UniProtKB-ARBA"/>
</dbReference>
<keyword evidence="5" id="KW-0812">Transmembrane</keyword>
<protein>
    <recommendedName>
        <fullName evidence="9">Dirigent protein</fullName>
    </recommendedName>
</protein>
<dbReference type="Pfam" id="PF03018">
    <property type="entry name" value="Dirigent"/>
    <property type="match status" value="4"/>
</dbReference>
<dbReference type="InterPro" id="IPR004265">
    <property type="entry name" value="Dirigent"/>
</dbReference>
<dbReference type="EMBL" id="JAATIQ010000266">
    <property type="protein sequence ID" value="KAF4366019.1"/>
    <property type="molecule type" value="Genomic_DNA"/>
</dbReference>
<keyword evidence="4" id="KW-0964">Secreted</keyword>
<feature type="transmembrane region" description="Helical" evidence="5">
    <location>
        <begin position="704"/>
        <end position="725"/>
    </location>
</feature>
<comment type="subcellular location">
    <subcellularLocation>
        <location evidence="1">Secreted</location>
    </subcellularLocation>
</comment>
<feature type="chain" id="PRO_5029544199" description="Dirigent protein" evidence="6">
    <location>
        <begin position="26"/>
        <end position="763"/>
    </location>
</feature>
<comment type="caution">
    <text evidence="7">The sequence shown here is derived from an EMBL/GenBank/DDBJ whole genome shotgun (WGS) entry which is preliminary data.</text>
</comment>
<comment type="similarity">
    <text evidence="2">Belongs to the plant dirigent protein family.</text>
</comment>
<keyword evidence="6" id="KW-0732">Signal</keyword>
<dbReference type="AlphaFoldDB" id="A0A7J6F861"/>
<reference evidence="7 8" key="1">
    <citation type="journal article" date="2020" name="bioRxiv">
        <title>Sequence and annotation of 42 cannabis genomes reveals extensive copy number variation in cannabinoid synthesis and pathogen resistance genes.</title>
        <authorList>
            <person name="Mckernan K.J."/>
            <person name="Helbert Y."/>
            <person name="Kane L.T."/>
            <person name="Ebling H."/>
            <person name="Zhang L."/>
            <person name="Liu B."/>
            <person name="Eaton Z."/>
            <person name="Mclaughlin S."/>
            <person name="Kingan S."/>
            <person name="Baybayan P."/>
            <person name="Concepcion G."/>
            <person name="Jordan M."/>
            <person name="Riva A."/>
            <person name="Barbazuk W."/>
            <person name="Harkins T."/>
        </authorList>
    </citation>
    <scope>NUCLEOTIDE SEQUENCE [LARGE SCALE GENOMIC DNA]</scope>
    <source>
        <strain evidence="8">cv. Jamaican Lion 4</strain>
        <tissue evidence="7">Leaf</tissue>
    </source>
</reference>
<proteinExistence type="inferred from homology"/>
<dbReference type="GO" id="GO:0005576">
    <property type="term" value="C:extracellular region"/>
    <property type="evidence" value="ECO:0007669"/>
    <property type="project" value="UniProtKB-SubCell"/>
</dbReference>
<evidence type="ECO:0008006" key="9">
    <source>
        <dbReference type="Google" id="ProtNLM"/>
    </source>
</evidence>
<keyword evidence="8" id="KW-1185">Reference proteome</keyword>
<evidence type="ECO:0000313" key="8">
    <source>
        <dbReference type="Proteomes" id="UP000583929"/>
    </source>
</evidence>
<keyword evidence="5" id="KW-1133">Transmembrane helix</keyword>
<dbReference type="Gene3D" id="2.40.480.10">
    <property type="entry name" value="Allene oxide cyclase-like"/>
    <property type="match status" value="4"/>
</dbReference>
<evidence type="ECO:0000256" key="5">
    <source>
        <dbReference type="SAM" id="Phobius"/>
    </source>
</evidence>
<dbReference type="Proteomes" id="UP000583929">
    <property type="component" value="Unassembled WGS sequence"/>
</dbReference>
<evidence type="ECO:0000256" key="6">
    <source>
        <dbReference type="SAM" id="SignalP"/>
    </source>
</evidence>
<name>A0A7J6F861_CANSA</name>
<feature type="signal peptide" evidence="6">
    <location>
        <begin position="1"/>
        <end position="25"/>
    </location>
</feature>
<evidence type="ECO:0000256" key="1">
    <source>
        <dbReference type="ARBA" id="ARBA00004613"/>
    </source>
</evidence>
<comment type="subunit">
    <text evidence="3">Homodimer.</text>
</comment>